<sequence length="78" mass="8552">MINAIRQRLAISAPAPAKSSDNQSRAVSFHQGLPPPSPQSQLMKVEIAGSDFTFRWCSHGLGDSTTYYSKQTTTTPKR</sequence>
<gene>
    <name evidence="2" type="ORF">PsYK624_113960</name>
</gene>
<dbReference type="EMBL" id="BPQB01000047">
    <property type="protein sequence ID" value="GJE95215.1"/>
    <property type="molecule type" value="Genomic_DNA"/>
</dbReference>
<accession>A0A9P3LHD8</accession>
<dbReference type="Proteomes" id="UP000703269">
    <property type="component" value="Unassembled WGS sequence"/>
</dbReference>
<evidence type="ECO:0000256" key="1">
    <source>
        <dbReference type="SAM" id="MobiDB-lite"/>
    </source>
</evidence>
<proteinExistence type="predicted"/>
<evidence type="ECO:0000313" key="3">
    <source>
        <dbReference type="Proteomes" id="UP000703269"/>
    </source>
</evidence>
<protein>
    <submittedName>
        <fullName evidence="2">Uncharacterized protein</fullName>
    </submittedName>
</protein>
<organism evidence="2 3">
    <name type="scientific">Phanerochaete sordida</name>
    <dbReference type="NCBI Taxonomy" id="48140"/>
    <lineage>
        <taxon>Eukaryota</taxon>
        <taxon>Fungi</taxon>
        <taxon>Dikarya</taxon>
        <taxon>Basidiomycota</taxon>
        <taxon>Agaricomycotina</taxon>
        <taxon>Agaricomycetes</taxon>
        <taxon>Polyporales</taxon>
        <taxon>Phanerochaetaceae</taxon>
        <taxon>Phanerochaete</taxon>
    </lineage>
</organism>
<name>A0A9P3LHD8_9APHY</name>
<dbReference type="AlphaFoldDB" id="A0A9P3LHD8"/>
<evidence type="ECO:0000313" key="2">
    <source>
        <dbReference type="EMBL" id="GJE95215.1"/>
    </source>
</evidence>
<feature type="region of interest" description="Disordered" evidence="1">
    <location>
        <begin position="10"/>
        <end position="40"/>
    </location>
</feature>
<keyword evidence="3" id="KW-1185">Reference proteome</keyword>
<reference evidence="2 3" key="1">
    <citation type="submission" date="2021-08" db="EMBL/GenBank/DDBJ databases">
        <title>Draft Genome Sequence of Phanerochaete sordida strain YK-624.</title>
        <authorList>
            <person name="Mori T."/>
            <person name="Dohra H."/>
            <person name="Suzuki T."/>
            <person name="Kawagishi H."/>
            <person name="Hirai H."/>
        </authorList>
    </citation>
    <scope>NUCLEOTIDE SEQUENCE [LARGE SCALE GENOMIC DNA]</scope>
    <source>
        <strain evidence="2 3">YK-624</strain>
    </source>
</reference>
<comment type="caution">
    <text evidence="2">The sequence shown here is derived from an EMBL/GenBank/DDBJ whole genome shotgun (WGS) entry which is preliminary data.</text>
</comment>